<dbReference type="GO" id="GO:0004674">
    <property type="term" value="F:protein serine/threonine kinase activity"/>
    <property type="evidence" value="ECO:0007669"/>
    <property type="project" value="UniProtKB-KW"/>
</dbReference>
<dbReference type="InterPro" id="IPR011009">
    <property type="entry name" value="Kinase-like_dom_sf"/>
</dbReference>
<dbReference type="SUPFAM" id="SSF56112">
    <property type="entry name" value="Protein kinase-like (PK-like)"/>
    <property type="match status" value="1"/>
</dbReference>
<dbReference type="Pfam" id="PF00069">
    <property type="entry name" value="Pkinase"/>
    <property type="match status" value="1"/>
</dbReference>
<evidence type="ECO:0000256" key="4">
    <source>
        <dbReference type="ARBA" id="ARBA00022741"/>
    </source>
</evidence>
<evidence type="ECO:0000256" key="8">
    <source>
        <dbReference type="ARBA" id="ARBA00048679"/>
    </source>
</evidence>
<feature type="region of interest" description="Disordered" evidence="9">
    <location>
        <begin position="306"/>
        <end position="325"/>
    </location>
</feature>
<reference evidence="11" key="1">
    <citation type="submission" date="2015-08" db="EMBL/GenBank/DDBJ databases">
        <authorList>
            <person name="Babu N.S."/>
            <person name="Beckwith C.J."/>
            <person name="Beseler K.G."/>
            <person name="Brison A."/>
            <person name="Carone J.V."/>
            <person name="Caskin T.P."/>
            <person name="Diamond M."/>
            <person name="Durham M.E."/>
            <person name="Foxe J.M."/>
            <person name="Go M."/>
            <person name="Henderson B.A."/>
            <person name="Jones I.B."/>
            <person name="McGettigan J.A."/>
            <person name="Micheletti S.J."/>
            <person name="Nasrallah M.E."/>
            <person name="Ortiz D."/>
            <person name="Piller C.R."/>
            <person name="Privatt S.R."/>
            <person name="Schneider S.L."/>
            <person name="Sharp S."/>
            <person name="Smith T.C."/>
            <person name="Stanton J.D."/>
            <person name="Ullery H.E."/>
            <person name="Wilson R.J."/>
            <person name="Serrano M.G."/>
            <person name="Buck G."/>
            <person name="Lee V."/>
            <person name="Wang Y."/>
            <person name="Carvalho R."/>
            <person name="Voegtly L."/>
            <person name="Shi R."/>
            <person name="Duckworth R."/>
            <person name="Johnson A."/>
            <person name="Loviza R."/>
            <person name="Walstead R."/>
            <person name="Shah Z."/>
            <person name="Kiflezghi M."/>
            <person name="Wade K."/>
            <person name="Ball S.L."/>
            <person name="Bradley K.W."/>
            <person name="Asai D.J."/>
            <person name="Bowman C.A."/>
            <person name="Russell D.A."/>
            <person name="Pope W.H."/>
            <person name="Jacobs-Sera D."/>
            <person name="Hendrix R.W."/>
            <person name="Hatfull G.F."/>
        </authorList>
    </citation>
    <scope>NUCLEOTIDE SEQUENCE</scope>
</reference>
<comment type="catalytic activity">
    <reaction evidence="8">
        <text>L-seryl-[protein] + ATP = O-phospho-L-seryl-[protein] + ADP + H(+)</text>
        <dbReference type="Rhea" id="RHEA:17989"/>
        <dbReference type="Rhea" id="RHEA-COMP:9863"/>
        <dbReference type="Rhea" id="RHEA-COMP:11604"/>
        <dbReference type="ChEBI" id="CHEBI:15378"/>
        <dbReference type="ChEBI" id="CHEBI:29999"/>
        <dbReference type="ChEBI" id="CHEBI:30616"/>
        <dbReference type="ChEBI" id="CHEBI:83421"/>
        <dbReference type="ChEBI" id="CHEBI:456216"/>
        <dbReference type="EC" id="2.7.11.1"/>
    </reaction>
</comment>
<dbReference type="PANTHER" id="PTHR43895:SF32">
    <property type="entry name" value="SERINE_THREONINE-PROTEIN KINASE CHK1"/>
    <property type="match status" value="1"/>
</dbReference>
<proteinExistence type="predicted"/>
<evidence type="ECO:0000256" key="2">
    <source>
        <dbReference type="ARBA" id="ARBA00022527"/>
    </source>
</evidence>
<keyword evidence="5" id="KW-0418">Kinase</keyword>
<keyword evidence="2" id="KW-0723">Serine/threonine-protein kinase</keyword>
<evidence type="ECO:0000256" key="5">
    <source>
        <dbReference type="ARBA" id="ARBA00022777"/>
    </source>
</evidence>
<accession>A0A1D2AA00</accession>
<protein>
    <recommendedName>
        <fullName evidence="1">non-specific serine/threonine protein kinase</fullName>
        <ecNumber evidence="1">2.7.11.1</ecNumber>
    </recommendedName>
</protein>
<feature type="domain" description="Protein kinase" evidence="10">
    <location>
        <begin position="23"/>
        <end position="275"/>
    </location>
</feature>
<keyword evidence="6" id="KW-0067">ATP-binding</keyword>
<evidence type="ECO:0000256" key="3">
    <source>
        <dbReference type="ARBA" id="ARBA00022679"/>
    </source>
</evidence>
<organism evidence="11">
    <name type="scientific">Auxenochlorella protothecoides</name>
    <name type="common">Green microalga</name>
    <name type="synonym">Chlorella protothecoides</name>
    <dbReference type="NCBI Taxonomy" id="3075"/>
    <lineage>
        <taxon>Eukaryota</taxon>
        <taxon>Viridiplantae</taxon>
        <taxon>Chlorophyta</taxon>
        <taxon>core chlorophytes</taxon>
        <taxon>Trebouxiophyceae</taxon>
        <taxon>Chlorellales</taxon>
        <taxon>Chlorellaceae</taxon>
        <taxon>Auxenochlorella</taxon>
    </lineage>
</organism>
<evidence type="ECO:0000313" key="11">
    <source>
        <dbReference type="EMBL" id="JAT75765.1"/>
    </source>
</evidence>
<dbReference type="AlphaFoldDB" id="A0A1D2AA00"/>
<dbReference type="EMBL" id="GDKF01002857">
    <property type="protein sequence ID" value="JAT75765.1"/>
    <property type="molecule type" value="Transcribed_RNA"/>
</dbReference>
<dbReference type="PANTHER" id="PTHR43895">
    <property type="entry name" value="CALCIUM/CALMODULIN-DEPENDENT PROTEIN KINASE KINASE-RELATED"/>
    <property type="match status" value="1"/>
</dbReference>
<dbReference type="InterPro" id="IPR000719">
    <property type="entry name" value="Prot_kinase_dom"/>
</dbReference>
<evidence type="ECO:0000256" key="7">
    <source>
        <dbReference type="ARBA" id="ARBA00047899"/>
    </source>
</evidence>
<evidence type="ECO:0000259" key="10">
    <source>
        <dbReference type="PROSITE" id="PS50011"/>
    </source>
</evidence>
<gene>
    <name evidence="11" type="ORF">g.54005</name>
</gene>
<evidence type="ECO:0000256" key="9">
    <source>
        <dbReference type="SAM" id="MobiDB-lite"/>
    </source>
</evidence>
<dbReference type="GO" id="GO:0007165">
    <property type="term" value="P:signal transduction"/>
    <property type="evidence" value="ECO:0007669"/>
    <property type="project" value="TreeGrafter"/>
</dbReference>
<name>A0A1D2AA00_AUXPR</name>
<dbReference type="SMART" id="SM00220">
    <property type="entry name" value="S_TKc"/>
    <property type="match status" value="1"/>
</dbReference>
<evidence type="ECO:0000256" key="6">
    <source>
        <dbReference type="ARBA" id="ARBA00022840"/>
    </source>
</evidence>
<dbReference type="EC" id="2.7.11.1" evidence="1"/>
<dbReference type="Gene3D" id="1.10.510.10">
    <property type="entry name" value="Transferase(Phosphotransferase) domain 1"/>
    <property type="match status" value="1"/>
</dbReference>
<comment type="catalytic activity">
    <reaction evidence="7">
        <text>L-threonyl-[protein] + ATP = O-phospho-L-threonyl-[protein] + ADP + H(+)</text>
        <dbReference type="Rhea" id="RHEA:46608"/>
        <dbReference type="Rhea" id="RHEA-COMP:11060"/>
        <dbReference type="Rhea" id="RHEA-COMP:11605"/>
        <dbReference type="ChEBI" id="CHEBI:15378"/>
        <dbReference type="ChEBI" id="CHEBI:30013"/>
        <dbReference type="ChEBI" id="CHEBI:30616"/>
        <dbReference type="ChEBI" id="CHEBI:61977"/>
        <dbReference type="ChEBI" id="CHEBI:456216"/>
        <dbReference type="EC" id="2.7.11.1"/>
    </reaction>
</comment>
<evidence type="ECO:0000256" key="1">
    <source>
        <dbReference type="ARBA" id="ARBA00012513"/>
    </source>
</evidence>
<dbReference type="Gene3D" id="3.30.310.80">
    <property type="entry name" value="Kinase associated domain 1, KA1"/>
    <property type="match status" value="1"/>
</dbReference>
<keyword evidence="3" id="KW-0808">Transferase</keyword>
<dbReference type="PROSITE" id="PS00108">
    <property type="entry name" value="PROTEIN_KINASE_ST"/>
    <property type="match status" value="1"/>
</dbReference>
<dbReference type="PROSITE" id="PS50011">
    <property type="entry name" value="PROTEIN_KINASE_DOM"/>
    <property type="match status" value="1"/>
</dbReference>
<sequence>MAPSSTLWASQRSQTGSQRVGDYLLGRTIGEGADSRVVYAQHVDTGLKVAIKVLDKEALLTRGGAARFPREVAALRRLRHPHAVTLLGVLSSPSTLYMVMELVAGGDLYDRIAGEGPLKEAEARRLFCQLLSALGACHAAGVFHRDIKPENVLLTEGGDAKLADFGLGCVAGAQDLLRTACGTMQYTAPEVLRDKGYHGGPSDLWSLGVVLFVMLTGELPFDADTPLALMQCIAAADYSLPPTVSAAAAATLRAMLCPDPAARAGIEEVWDMDWVAAWQGDAPGEAARARRGADLCPEAQAAEALLEPGSDSASGIEEVSEPGSPVMGGSHPLLAGPFHMNAFQLLRANLDISAIFEGRQDVVKRRTRLTCGPDLGGILHRIQAAVEGVGGHVARRSPNCLCMSVPIPAGILTVRLDAHMLVPGKHLLDISRVSGPAPAFYKWYARLVAQLRPFILQAKPLAVGSSQALAAFRVINQGLDLGSLFAPSTHFQFTSREGADTILDSVRSVASDLGCAVHGAHDDRWGTSQGAWQQSALPGRQWNFCLLGTPVERLSSIHPYRRNTRTEYMGPCCPPKSGTIAAPFFELRARPTFPQSHAGAEDGRGQ</sequence>
<dbReference type="GO" id="GO:0005524">
    <property type="term" value="F:ATP binding"/>
    <property type="evidence" value="ECO:0007669"/>
    <property type="project" value="UniProtKB-KW"/>
</dbReference>
<dbReference type="InterPro" id="IPR008271">
    <property type="entry name" value="Ser/Thr_kinase_AS"/>
</dbReference>
<keyword evidence="4" id="KW-0547">Nucleotide-binding</keyword>
<dbReference type="CDD" id="cd14003">
    <property type="entry name" value="STKc_AMPK-like"/>
    <property type="match status" value="1"/>
</dbReference>
<dbReference type="FunFam" id="1.10.510.10:FF:000571">
    <property type="entry name" value="Maternal embryonic leucine zipper kinase"/>
    <property type="match status" value="1"/>
</dbReference>